<evidence type="ECO:0000313" key="2">
    <source>
        <dbReference type="EMBL" id="MCH85609.1"/>
    </source>
</evidence>
<dbReference type="PANTHER" id="PTHR31635:SF196">
    <property type="entry name" value="REVERSE TRANSCRIPTASE DOMAIN-CONTAINING PROTEIN-RELATED"/>
    <property type="match status" value="1"/>
</dbReference>
<dbReference type="Pfam" id="PF00078">
    <property type="entry name" value="RVT_1"/>
    <property type="match status" value="1"/>
</dbReference>
<dbReference type="InterPro" id="IPR043502">
    <property type="entry name" value="DNA/RNA_pol_sf"/>
</dbReference>
<dbReference type="InterPro" id="IPR000477">
    <property type="entry name" value="RT_dom"/>
</dbReference>
<reference evidence="2 3" key="1">
    <citation type="journal article" date="2018" name="Front. Plant Sci.">
        <title>Red Clover (Trifolium pratense) and Zigzag Clover (T. medium) - A Picture of Genomic Similarities and Differences.</title>
        <authorList>
            <person name="Dluhosova J."/>
            <person name="Istvanek J."/>
            <person name="Nedelnik J."/>
            <person name="Repkova J."/>
        </authorList>
    </citation>
    <scope>NUCLEOTIDE SEQUENCE [LARGE SCALE GENOMIC DNA]</scope>
    <source>
        <strain evidence="3">cv. 10/8</strain>
        <tissue evidence="2">Leaf</tissue>
    </source>
</reference>
<dbReference type="CDD" id="cd01650">
    <property type="entry name" value="RT_nLTR_like"/>
    <property type="match status" value="1"/>
</dbReference>
<keyword evidence="3" id="KW-1185">Reference proteome</keyword>
<accession>A0A392MEZ0</accession>
<dbReference type="SUPFAM" id="SSF56219">
    <property type="entry name" value="DNase I-like"/>
    <property type="match status" value="1"/>
</dbReference>
<dbReference type="SUPFAM" id="SSF56672">
    <property type="entry name" value="DNA/RNA polymerases"/>
    <property type="match status" value="1"/>
</dbReference>
<comment type="caution">
    <text evidence="2">The sequence shown here is derived from an EMBL/GenBank/DDBJ whole genome shotgun (WGS) entry which is preliminary data.</text>
</comment>
<dbReference type="Proteomes" id="UP000265520">
    <property type="component" value="Unassembled WGS sequence"/>
</dbReference>
<name>A0A392MEZ0_9FABA</name>
<proteinExistence type="predicted"/>
<dbReference type="InterPro" id="IPR036691">
    <property type="entry name" value="Endo/exonu/phosph_ase_sf"/>
</dbReference>
<feature type="non-terminal residue" evidence="2">
    <location>
        <position position="1"/>
    </location>
</feature>
<protein>
    <recommendedName>
        <fullName evidence="1">Reverse transcriptase domain-containing protein</fullName>
    </recommendedName>
</protein>
<evidence type="ECO:0000259" key="1">
    <source>
        <dbReference type="Pfam" id="PF00078"/>
    </source>
</evidence>
<gene>
    <name evidence="2" type="ORF">A2U01_0006457</name>
</gene>
<sequence>GFSGGIIIAWNKGTVDLTCECIDFQFIHTQLRMNGGERFMFTAVYASPVEEVRTSMWNSIRQLAHTIQDAWLLVGDYNDIIGPEEKRGGAPVNPRRCRLFRERIENCNLFDLGSVGTKFTWKGPIYNNGIRIYERLDRALSNDLWRINFPNAIVRTLPRVNFSDHHPLLVMLDANNNGRTDRPFRFESAWQMHKALPKDLQVWWSQGTSLIDKLGKVEENLRVWKIHTFGNVRKKKKELLARLGGIQKKRENHDMNCYLDRLEKELQFELADVLKSEELIWYQRSWAQWLFDGDRNTKYYHIKAVNTRRRNKIVMLRNNEGQWIEEDAQLRNMVTSFYKDLFTESNDSPVSYTMKYGFKPLGVEVGRSLASEVMNEEIRKALFDMAAWKAPGPDGYPAGFYQKNWNLVADSVYDLVRYMWYHPAEIININSIDICLIPKIDKPEYVNQFRLISLCNVSYKILTKVIVNRLKPFIPNVISPYKTGFVPTRSIHENIVVAQEMVHIMHKMRGRTGFVAIKVDLAKAYDRLRWSFIAAVLEEIRIFRSW</sequence>
<dbReference type="PANTHER" id="PTHR31635">
    <property type="entry name" value="REVERSE TRANSCRIPTASE DOMAIN-CONTAINING PROTEIN-RELATED"/>
    <property type="match status" value="1"/>
</dbReference>
<dbReference type="EMBL" id="LXQA010008824">
    <property type="protein sequence ID" value="MCH85609.1"/>
    <property type="molecule type" value="Genomic_DNA"/>
</dbReference>
<feature type="domain" description="Reverse transcriptase" evidence="1">
    <location>
        <begin position="440"/>
        <end position="543"/>
    </location>
</feature>
<evidence type="ECO:0000313" key="3">
    <source>
        <dbReference type="Proteomes" id="UP000265520"/>
    </source>
</evidence>
<dbReference type="Gene3D" id="3.60.10.10">
    <property type="entry name" value="Endonuclease/exonuclease/phosphatase"/>
    <property type="match status" value="1"/>
</dbReference>
<organism evidence="2 3">
    <name type="scientific">Trifolium medium</name>
    <dbReference type="NCBI Taxonomy" id="97028"/>
    <lineage>
        <taxon>Eukaryota</taxon>
        <taxon>Viridiplantae</taxon>
        <taxon>Streptophyta</taxon>
        <taxon>Embryophyta</taxon>
        <taxon>Tracheophyta</taxon>
        <taxon>Spermatophyta</taxon>
        <taxon>Magnoliopsida</taxon>
        <taxon>eudicotyledons</taxon>
        <taxon>Gunneridae</taxon>
        <taxon>Pentapetalae</taxon>
        <taxon>rosids</taxon>
        <taxon>fabids</taxon>
        <taxon>Fabales</taxon>
        <taxon>Fabaceae</taxon>
        <taxon>Papilionoideae</taxon>
        <taxon>50 kb inversion clade</taxon>
        <taxon>NPAAA clade</taxon>
        <taxon>Hologalegina</taxon>
        <taxon>IRL clade</taxon>
        <taxon>Trifolieae</taxon>
        <taxon>Trifolium</taxon>
    </lineage>
</organism>
<dbReference type="AlphaFoldDB" id="A0A392MEZ0"/>